<dbReference type="SUPFAM" id="SSF56327">
    <property type="entry name" value="LDH C-terminal domain-like"/>
    <property type="match status" value="1"/>
</dbReference>
<dbReference type="InterPro" id="IPR001088">
    <property type="entry name" value="Glyco_hydro_4"/>
</dbReference>
<feature type="site" description="Increases basicity of active site Tyr" evidence="10">
    <location>
        <position position="111"/>
    </location>
</feature>
<dbReference type="PRINTS" id="PR00732">
    <property type="entry name" value="GLHYDRLASE4"/>
</dbReference>
<dbReference type="PROSITE" id="PS01324">
    <property type="entry name" value="GLYCOSYL_HYDROL_F4"/>
    <property type="match status" value="1"/>
</dbReference>
<dbReference type="GO" id="GO:0016616">
    <property type="term" value="F:oxidoreductase activity, acting on the CH-OH group of donors, NAD or NADP as acceptor"/>
    <property type="evidence" value="ECO:0007669"/>
    <property type="project" value="InterPro"/>
</dbReference>
<comment type="caution">
    <text evidence="13">The sequence shown here is derived from an EMBL/GenBank/DDBJ whole genome shotgun (WGS) entry which is preliminary data.</text>
</comment>
<keyword evidence="14" id="KW-1185">Reference proteome</keyword>
<dbReference type="InterPro" id="IPR019802">
    <property type="entry name" value="GlycHydrolase_4_CS"/>
</dbReference>
<dbReference type="Pfam" id="PF11975">
    <property type="entry name" value="Glyco_hydro_4C"/>
    <property type="match status" value="1"/>
</dbReference>
<dbReference type="InterPro" id="IPR022616">
    <property type="entry name" value="Glyco_hydro_4_C"/>
</dbReference>
<keyword evidence="3 11" id="KW-0378">Hydrolase</keyword>
<dbReference type="GO" id="GO:0004553">
    <property type="term" value="F:hydrolase activity, hydrolyzing O-glycosyl compounds"/>
    <property type="evidence" value="ECO:0007669"/>
    <property type="project" value="InterPro"/>
</dbReference>
<sequence>MKLSILGGGGFRVPLVYRILAGGPAAGNDAGLVDELMLHDTDPGRLDAIARVLADLPLPDGAAPPKLTFAQSLDDALSGADVVFSAIRPGGTAGRTVDERVATRLNLLGQETTGAGGIAYALRSVPAALQIARRMRELCPQAWLINFTNPAGVVTEAVMPVLGQRVVGICDSPIGLVRRAARAAGVRLQPGSLAGVDYVGLNHLGWLRGLVEDGTDRLPGLLADPGRLASFEEGRVFGTGLLQSLGAIPNEYLFYYYFRREATLAMAGASRTRGEFIHEQQQELYARLRSSDQPFREWEAARRAREEGYLAEARVDGEARHIADDAGGYEQVALDVMRALLTGARTELILNVRNGATFPQLPADAVVEVPAVVDGGGARALPAKPLGLHETGYMSQLKAVEREVIKGGHGDRDAALRAFMIHPLVASAHISIRLLEAYEQAHGYQWS</sequence>
<evidence type="ECO:0000256" key="8">
    <source>
        <dbReference type="PIRSR" id="PIRSR601088-2"/>
    </source>
</evidence>
<protein>
    <submittedName>
        <fullName evidence="13">6-phospho-beta-glucosidase</fullName>
    </submittedName>
</protein>
<reference evidence="13 14" key="1">
    <citation type="submission" date="2020-04" db="EMBL/GenBank/DDBJ databases">
        <title>Arthrobacter sp. nov.</title>
        <authorList>
            <person name="Liu S."/>
        </authorList>
    </citation>
    <scope>NUCLEOTIDE SEQUENCE [LARGE SCALE GENOMIC DNA]</scope>
    <source>
        <strain evidence="13 14">E918</strain>
    </source>
</reference>
<dbReference type="GO" id="GO:0046872">
    <property type="term" value="F:metal ion binding"/>
    <property type="evidence" value="ECO:0007669"/>
    <property type="project" value="UniProtKB-KW"/>
</dbReference>
<feature type="binding site" evidence="9">
    <location>
        <position position="203"/>
    </location>
    <ligand>
        <name>Mn(2+)</name>
        <dbReference type="ChEBI" id="CHEBI:29035"/>
    </ligand>
</feature>
<accession>A0A7X6K5D8</accession>
<gene>
    <name evidence="13" type="ORF">HGG74_03705</name>
</gene>
<dbReference type="EMBL" id="JAAZSQ010000002">
    <property type="protein sequence ID" value="NKX53660.1"/>
    <property type="molecule type" value="Genomic_DNA"/>
</dbReference>
<dbReference type="InterPro" id="IPR015955">
    <property type="entry name" value="Lactate_DH/Glyco_Ohase_4_C"/>
</dbReference>
<dbReference type="Proteomes" id="UP000544090">
    <property type="component" value="Unassembled WGS sequence"/>
</dbReference>
<keyword evidence="5 9" id="KW-0464">Manganese</keyword>
<evidence type="ECO:0000256" key="5">
    <source>
        <dbReference type="ARBA" id="ARBA00023211"/>
    </source>
</evidence>
<feature type="binding site" evidence="8">
    <location>
        <position position="149"/>
    </location>
    <ligand>
        <name>substrate</name>
    </ligand>
</feature>
<evidence type="ECO:0000256" key="11">
    <source>
        <dbReference type="RuleBase" id="RU361152"/>
    </source>
</evidence>
<evidence type="ECO:0000256" key="1">
    <source>
        <dbReference type="ARBA" id="ARBA00010141"/>
    </source>
</evidence>
<dbReference type="PANTHER" id="PTHR32092">
    <property type="entry name" value="6-PHOSPHO-BETA-GLUCOSIDASE-RELATED"/>
    <property type="match status" value="1"/>
</dbReference>
<feature type="binding site" evidence="8">
    <location>
        <position position="95"/>
    </location>
    <ligand>
        <name>substrate</name>
    </ligand>
</feature>
<keyword evidence="4 11" id="KW-0520">NAD</keyword>
<feature type="active site" description="Proton donor" evidence="7">
    <location>
        <position position="171"/>
    </location>
</feature>
<dbReference type="Gene3D" id="3.40.50.720">
    <property type="entry name" value="NAD(P)-binding Rossmann-like Domain"/>
    <property type="match status" value="1"/>
</dbReference>
<evidence type="ECO:0000313" key="14">
    <source>
        <dbReference type="Proteomes" id="UP000544090"/>
    </source>
</evidence>
<dbReference type="SUPFAM" id="SSF51735">
    <property type="entry name" value="NAD(P)-binding Rossmann-fold domains"/>
    <property type="match status" value="1"/>
</dbReference>
<keyword evidence="6 11" id="KW-0326">Glycosidase</keyword>
<comment type="similarity">
    <text evidence="1 11">Belongs to the glycosyl hydrolase 4 family.</text>
</comment>
<dbReference type="Gene3D" id="3.90.110.10">
    <property type="entry name" value="Lactate dehydrogenase/glycoside hydrolase, family 4, C-terminal"/>
    <property type="match status" value="1"/>
</dbReference>
<dbReference type="PANTHER" id="PTHR32092:SF5">
    <property type="entry name" value="6-PHOSPHO-BETA-GLUCOSIDASE"/>
    <property type="match status" value="1"/>
</dbReference>
<keyword evidence="9" id="KW-0408">Iron</keyword>
<name>A0A7X6K5D8_9MICC</name>
<feature type="active site" description="Proton acceptor" evidence="7">
    <location>
        <position position="252"/>
    </location>
</feature>
<evidence type="ECO:0000256" key="6">
    <source>
        <dbReference type="ARBA" id="ARBA00023295"/>
    </source>
</evidence>
<comment type="cofactor">
    <cofactor evidence="11">
        <name>NAD(+)</name>
        <dbReference type="ChEBI" id="CHEBI:57540"/>
    </cofactor>
    <text evidence="11">Binds 1 NAD(+) per subunit.</text>
</comment>
<evidence type="ECO:0000256" key="2">
    <source>
        <dbReference type="ARBA" id="ARBA00022723"/>
    </source>
</evidence>
<evidence type="ECO:0000256" key="9">
    <source>
        <dbReference type="PIRSR" id="PIRSR601088-3"/>
    </source>
</evidence>
<dbReference type="RefSeq" id="WP_168484988.1">
    <property type="nucleotide sequence ID" value="NZ_JAAZSQ010000002.1"/>
</dbReference>
<dbReference type="GO" id="GO:0005975">
    <property type="term" value="P:carbohydrate metabolic process"/>
    <property type="evidence" value="ECO:0007669"/>
    <property type="project" value="InterPro"/>
</dbReference>
<evidence type="ECO:0000259" key="12">
    <source>
        <dbReference type="Pfam" id="PF11975"/>
    </source>
</evidence>
<dbReference type="AlphaFoldDB" id="A0A7X6K5D8"/>
<evidence type="ECO:0000256" key="7">
    <source>
        <dbReference type="PIRSR" id="PIRSR601088-1"/>
    </source>
</evidence>
<keyword evidence="2 9" id="KW-0479">Metal-binding</keyword>
<evidence type="ECO:0000256" key="3">
    <source>
        <dbReference type="ARBA" id="ARBA00022801"/>
    </source>
</evidence>
<feature type="domain" description="Glycosyl hydrolase family 4 C-terminal" evidence="12">
    <location>
        <begin position="198"/>
        <end position="425"/>
    </location>
</feature>
<organism evidence="13 14">
    <name type="scientific">Arthrobacter mobilis</name>
    <dbReference type="NCBI Taxonomy" id="2724944"/>
    <lineage>
        <taxon>Bacteria</taxon>
        <taxon>Bacillati</taxon>
        <taxon>Actinomycetota</taxon>
        <taxon>Actinomycetes</taxon>
        <taxon>Micrococcales</taxon>
        <taxon>Micrococcaceae</taxon>
        <taxon>Arthrobacter</taxon>
    </lineage>
</organism>
<proteinExistence type="inferred from homology"/>
<keyword evidence="9" id="KW-0533">Nickel</keyword>
<dbReference type="Pfam" id="PF02056">
    <property type="entry name" value="Glyco_hydro_4"/>
    <property type="match status" value="1"/>
</dbReference>
<feature type="binding site" evidence="9">
    <location>
        <position position="170"/>
    </location>
    <ligand>
        <name>Mn(2+)</name>
        <dbReference type="ChEBI" id="CHEBI:29035"/>
    </ligand>
</feature>
<evidence type="ECO:0000256" key="4">
    <source>
        <dbReference type="ARBA" id="ARBA00023027"/>
    </source>
</evidence>
<evidence type="ECO:0000256" key="10">
    <source>
        <dbReference type="PIRSR" id="PIRSR601088-4"/>
    </source>
</evidence>
<dbReference type="InterPro" id="IPR036291">
    <property type="entry name" value="NAD(P)-bd_dom_sf"/>
</dbReference>
<evidence type="ECO:0000313" key="13">
    <source>
        <dbReference type="EMBL" id="NKX53660.1"/>
    </source>
</evidence>
<keyword evidence="9" id="KW-0170">Cobalt</keyword>